<comment type="caution">
    <text evidence="3">The sequence shown here is derived from an EMBL/GenBank/DDBJ whole genome shotgun (WGS) entry which is preliminary data.</text>
</comment>
<dbReference type="SUPFAM" id="SSF56349">
    <property type="entry name" value="DNA breaking-rejoining enzymes"/>
    <property type="match status" value="1"/>
</dbReference>
<dbReference type="Pfam" id="PF00589">
    <property type="entry name" value="Phage_integrase"/>
    <property type="match status" value="1"/>
</dbReference>
<dbReference type="GO" id="GO:0006310">
    <property type="term" value="P:DNA recombination"/>
    <property type="evidence" value="ECO:0007669"/>
    <property type="project" value="UniProtKB-KW"/>
</dbReference>
<evidence type="ECO:0000313" key="4">
    <source>
        <dbReference type="Proteomes" id="UP000261088"/>
    </source>
</evidence>
<gene>
    <name evidence="3" type="ORF">DXB61_16655</name>
</gene>
<dbReference type="InterPro" id="IPR002104">
    <property type="entry name" value="Integrase_catalytic"/>
</dbReference>
<name>A0AB37LQW4_9BACT</name>
<protein>
    <submittedName>
        <fullName evidence="3">Recombinase</fullName>
    </submittedName>
</protein>
<organism evidence="3 4">
    <name type="scientific">Parabacteroides merdae</name>
    <dbReference type="NCBI Taxonomy" id="46503"/>
    <lineage>
        <taxon>Bacteria</taxon>
        <taxon>Pseudomonadati</taxon>
        <taxon>Bacteroidota</taxon>
        <taxon>Bacteroidia</taxon>
        <taxon>Bacteroidales</taxon>
        <taxon>Tannerellaceae</taxon>
        <taxon>Parabacteroides</taxon>
    </lineage>
</organism>
<dbReference type="InterPro" id="IPR013762">
    <property type="entry name" value="Integrase-like_cat_sf"/>
</dbReference>
<dbReference type="EMBL" id="QSUP01000031">
    <property type="protein sequence ID" value="RGN47007.1"/>
    <property type="molecule type" value="Genomic_DNA"/>
</dbReference>
<dbReference type="GO" id="GO:0015074">
    <property type="term" value="P:DNA integration"/>
    <property type="evidence" value="ECO:0007669"/>
    <property type="project" value="InterPro"/>
</dbReference>
<sequence>MVTEQPQYSVVVCIFHILQNTEIQLISNDLRLIFTYSLLLASPCIFHCFRHSYATLQLAGGTDIYTVSKMLGHTNVRTTQVYAKVVDAKKEEATKTIKLDLPYC</sequence>
<dbReference type="AlphaFoldDB" id="A0AB37LQW4"/>
<dbReference type="Proteomes" id="UP000261088">
    <property type="component" value="Unassembled WGS sequence"/>
</dbReference>
<dbReference type="GO" id="GO:0003677">
    <property type="term" value="F:DNA binding"/>
    <property type="evidence" value="ECO:0007669"/>
    <property type="project" value="InterPro"/>
</dbReference>
<dbReference type="Gene3D" id="1.10.443.10">
    <property type="entry name" value="Intergrase catalytic core"/>
    <property type="match status" value="1"/>
</dbReference>
<dbReference type="InterPro" id="IPR011010">
    <property type="entry name" value="DNA_brk_join_enz"/>
</dbReference>
<evidence type="ECO:0000313" key="3">
    <source>
        <dbReference type="EMBL" id="RGN47007.1"/>
    </source>
</evidence>
<reference evidence="3 4" key="1">
    <citation type="submission" date="2018-08" db="EMBL/GenBank/DDBJ databases">
        <title>A genome reference for cultivated species of the human gut microbiota.</title>
        <authorList>
            <person name="Zou Y."/>
            <person name="Xue W."/>
            <person name="Luo G."/>
        </authorList>
    </citation>
    <scope>NUCLEOTIDE SEQUENCE [LARGE SCALE GENOMIC DNA]</scope>
    <source>
        <strain evidence="3 4">OM05-11AA</strain>
    </source>
</reference>
<evidence type="ECO:0000256" key="1">
    <source>
        <dbReference type="ARBA" id="ARBA00023172"/>
    </source>
</evidence>
<feature type="domain" description="Tyr recombinase" evidence="2">
    <location>
        <begin position="1"/>
        <end position="95"/>
    </location>
</feature>
<dbReference type="PROSITE" id="PS51898">
    <property type="entry name" value="TYR_RECOMBINASE"/>
    <property type="match status" value="1"/>
</dbReference>
<keyword evidence="1" id="KW-0233">DNA recombination</keyword>
<proteinExistence type="predicted"/>
<accession>A0AB37LQW4</accession>
<evidence type="ECO:0000259" key="2">
    <source>
        <dbReference type="PROSITE" id="PS51898"/>
    </source>
</evidence>